<feature type="compositionally biased region" description="Basic residues" evidence="20">
    <location>
        <begin position="638"/>
        <end position="647"/>
    </location>
</feature>
<dbReference type="Proteomes" id="UP000799538">
    <property type="component" value="Unassembled WGS sequence"/>
</dbReference>
<evidence type="ECO:0000256" key="7">
    <source>
        <dbReference type="ARBA" id="ARBA00022741"/>
    </source>
</evidence>
<evidence type="ECO:0000256" key="9">
    <source>
        <dbReference type="ARBA" id="ARBA00022801"/>
    </source>
</evidence>
<dbReference type="GO" id="GO:0005524">
    <property type="term" value="F:ATP binding"/>
    <property type="evidence" value="ECO:0007669"/>
    <property type="project" value="UniProtKB-KW"/>
</dbReference>
<evidence type="ECO:0000256" key="5">
    <source>
        <dbReference type="ARBA" id="ARBA00021792"/>
    </source>
</evidence>
<comment type="catalytic activity">
    <reaction evidence="19">
        <text>ATP + H2O = ADP + phosphate + H(+)</text>
        <dbReference type="Rhea" id="RHEA:13065"/>
        <dbReference type="ChEBI" id="CHEBI:15377"/>
        <dbReference type="ChEBI" id="CHEBI:15378"/>
        <dbReference type="ChEBI" id="CHEBI:30616"/>
        <dbReference type="ChEBI" id="CHEBI:43474"/>
        <dbReference type="ChEBI" id="CHEBI:456216"/>
        <dbReference type="EC" id="3.6.4.12"/>
    </reaction>
</comment>
<dbReference type="FunFam" id="3.40.50.410:FF:000073">
    <property type="entry name" value="ATP-dependent DNA helicase II subunit 2"/>
    <property type="match status" value="1"/>
</dbReference>
<keyword evidence="15" id="KW-0234">DNA repair</keyword>
<evidence type="ECO:0000256" key="19">
    <source>
        <dbReference type="ARBA" id="ARBA00047995"/>
    </source>
</evidence>
<comment type="subcellular location">
    <subcellularLocation>
        <location evidence="2">Chromosome</location>
        <location evidence="2">Telomere</location>
    </subcellularLocation>
    <subcellularLocation>
        <location evidence="1">Nucleus</location>
    </subcellularLocation>
</comment>
<dbReference type="FunFam" id="1.10.1600.10:FF:000002">
    <property type="entry name" value="X-ray repair cross-complementing protein 5"/>
    <property type="match status" value="1"/>
</dbReference>
<dbReference type="Gene3D" id="1.25.40.240">
    <property type="entry name" value="Ku, C-terminal domain"/>
    <property type="match status" value="1"/>
</dbReference>
<dbReference type="AlphaFoldDB" id="A0A6A6GEY7"/>
<reference evidence="23" key="1">
    <citation type="journal article" date="2020" name="Stud. Mycol.">
        <title>101 Dothideomycetes genomes: A test case for predicting lifestyles and emergence of pathogens.</title>
        <authorList>
            <person name="Haridas S."/>
            <person name="Albert R."/>
            <person name="Binder M."/>
            <person name="Bloem J."/>
            <person name="LaButti K."/>
            <person name="Salamov A."/>
            <person name="Andreopoulos B."/>
            <person name="Baker S."/>
            <person name="Barry K."/>
            <person name="Bills G."/>
            <person name="Bluhm B."/>
            <person name="Cannon C."/>
            <person name="Castanera R."/>
            <person name="Culley D."/>
            <person name="Daum C."/>
            <person name="Ezra D."/>
            <person name="Gonzalez J."/>
            <person name="Henrissat B."/>
            <person name="Kuo A."/>
            <person name="Liang C."/>
            <person name="Lipzen A."/>
            <person name="Lutzoni F."/>
            <person name="Magnuson J."/>
            <person name="Mondo S."/>
            <person name="Nolan M."/>
            <person name="Ohm R."/>
            <person name="Pangilinan J."/>
            <person name="Park H.-J."/>
            <person name="Ramirez L."/>
            <person name="Alfaro M."/>
            <person name="Sun H."/>
            <person name="Tritt A."/>
            <person name="Yoshinaga Y."/>
            <person name="Zwiers L.-H."/>
            <person name="Turgeon B."/>
            <person name="Goodwin S."/>
            <person name="Spatafora J."/>
            <person name="Crous P."/>
            <person name="Grigoriev I."/>
        </authorList>
    </citation>
    <scope>NUCLEOTIDE SEQUENCE [LARGE SCALE GENOMIC DNA]</scope>
    <source>
        <strain evidence="23">CECT 20119</strain>
    </source>
</reference>
<dbReference type="Pfam" id="PF02735">
    <property type="entry name" value="Ku"/>
    <property type="match status" value="1"/>
</dbReference>
<dbReference type="GO" id="GO:0006303">
    <property type="term" value="P:double-strand break repair via nonhomologous end joining"/>
    <property type="evidence" value="ECO:0007669"/>
    <property type="project" value="InterPro"/>
</dbReference>
<keyword evidence="9" id="KW-0378">Hydrolase</keyword>
<dbReference type="GO" id="GO:0000723">
    <property type="term" value="P:telomere maintenance"/>
    <property type="evidence" value="ECO:0007669"/>
    <property type="project" value="InterPro"/>
</dbReference>
<dbReference type="InterPro" id="IPR036465">
    <property type="entry name" value="vWFA_dom_sf"/>
</dbReference>
<dbReference type="SUPFAM" id="SSF100939">
    <property type="entry name" value="SPOC domain-like"/>
    <property type="match status" value="1"/>
</dbReference>
<keyword evidence="14" id="KW-0233">DNA recombination</keyword>
<keyword evidence="6" id="KW-0158">Chromosome</keyword>
<evidence type="ECO:0000256" key="6">
    <source>
        <dbReference type="ARBA" id="ARBA00022454"/>
    </source>
</evidence>
<evidence type="ECO:0000256" key="18">
    <source>
        <dbReference type="ARBA" id="ARBA00031847"/>
    </source>
</evidence>
<dbReference type="GO" id="GO:0016787">
    <property type="term" value="F:hydrolase activity"/>
    <property type="evidence" value="ECO:0007669"/>
    <property type="project" value="UniProtKB-KW"/>
</dbReference>
<dbReference type="InterPro" id="IPR016194">
    <property type="entry name" value="SPOC-like_C_dom_sf"/>
</dbReference>
<dbReference type="GO" id="GO:0000781">
    <property type="term" value="C:chromosome, telomeric region"/>
    <property type="evidence" value="ECO:0007669"/>
    <property type="project" value="UniProtKB-SubCell"/>
</dbReference>
<evidence type="ECO:0000313" key="22">
    <source>
        <dbReference type="EMBL" id="KAF2224265.1"/>
    </source>
</evidence>
<feature type="domain" description="VWFA" evidence="21">
    <location>
        <begin position="90"/>
        <end position="303"/>
    </location>
</feature>
<dbReference type="InterPro" id="IPR014893">
    <property type="entry name" value="Ku_PK_bind"/>
</dbReference>
<dbReference type="GO" id="GO:0003678">
    <property type="term" value="F:DNA helicase activity"/>
    <property type="evidence" value="ECO:0007669"/>
    <property type="project" value="UniProtKB-EC"/>
</dbReference>
<dbReference type="Gene3D" id="2.40.290.10">
    <property type="match status" value="1"/>
</dbReference>
<dbReference type="GO" id="GO:0003690">
    <property type="term" value="F:double-stranded DNA binding"/>
    <property type="evidence" value="ECO:0007669"/>
    <property type="project" value="TreeGrafter"/>
</dbReference>
<evidence type="ECO:0000256" key="4">
    <source>
        <dbReference type="ARBA" id="ARBA00012551"/>
    </source>
</evidence>
<evidence type="ECO:0000313" key="23">
    <source>
        <dbReference type="Proteomes" id="UP000799538"/>
    </source>
</evidence>
<accession>A0A6A6GEY7</accession>
<keyword evidence="23" id="KW-1185">Reference proteome</keyword>
<dbReference type="SMART" id="SM00559">
    <property type="entry name" value="Ku78"/>
    <property type="match status" value="1"/>
</dbReference>
<keyword evidence="12" id="KW-0779">Telomere</keyword>
<dbReference type="Gene3D" id="3.40.50.410">
    <property type="entry name" value="von Willebrand factor, type A domain"/>
    <property type="match status" value="1"/>
</dbReference>
<dbReference type="InterPro" id="IPR006164">
    <property type="entry name" value="DNA_bd_Ku70/Ku80"/>
</dbReference>
<evidence type="ECO:0000256" key="8">
    <source>
        <dbReference type="ARBA" id="ARBA00022763"/>
    </source>
</evidence>
<keyword evidence="16" id="KW-0539">Nucleus</keyword>
<keyword evidence="7" id="KW-0547">Nucleotide-binding</keyword>
<organism evidence="22 23">
    <name type="scientific">Elsinoe ampelina</name>
    <dbReference type="NCBI Taxonomy" id="302913"/>
    <lineage>
        <taxon>Eukaryota</taxon>
        <taxon>Fungi</taxon>
        <taxon>Dikarya</taxon>
        <taxon>Ascomycota</taxon>
        <taxon>Pezizomycotina</taxon>
        <taxon>Dothideomycetes</taxon>
        <taxon>Dothideomycetidae</taxon>
        <taxon>Myriangiales</taxon>
        <taxon>Elsinoaceae</taxon>
        <taxon>Elsinoe</taxon>
    </lineage>
</organism>
<name>A0A6A6GEY7_9PEZI</name>
<keyword evidence="11" id="KW-0067">ATP-binding</keyword>
<dbReference type="SUPFAM" id="SSF53300">
    <property type="entry name" value="vWA-like"/>
    <property type="match status" value="1"/>
</dbReference>
<dbReference type="Pfam" id="PF03731">
    <property type="entry name" value="Ku_N"/>
    <property type="match status" value="1"/>
</dbReference>
<dbReference type="InterPro" id="IPR036494">
    <property type="entry name" value="Ku_C_sf"/>
</dbReference>
<dbReference type="InterPro" id="IPR002035">
    <property type="entry name" value="VWF_A"/>
</dbReference>
<dbReference type="InterPro" id="IPR024193">
    <property type="entry name" value="Ku80"/>
</dbReference>
<dbReference type="EMBL" id="ML992505">
    <property type="protein sequence ID" value="KAF2224265.1"/>
    <property type="molecule type" value="Genomic_DNA"/>
</dbReference>
<comment type="function">
    <text evidence="17">Single-stranded DNA-dependent ATP-dependent helicase. Involved in non-homologous end joining (NHEJ) DNA double strand break repair. DNA-binding is sequence-independent but has a high affinity to nicks in double-stranded DNA and to the ends of duplex DNA. Binds to naturally occurring chromosomal ends, and therefore provides chromosomal end protection. Required also for telomere recombination to repair telomeric ends in the absence of telomerase. KU70, of the KU70/KU80 heterodimer, binds to the stem loop of TLC1, the RNA component of telomerase. Involved in telomere maintenance. Interacts with telomeric repeats and subtelomeric sequences thereby controlling telomere length and protecting against subtelomeric rearrangement. Maintains telomeric chromatin, which is involved in silencing the expression of genes located at the telomere. Required for mating-type switching.</text>
</comment>
<protein>
    <recommendedName>
        <fullName evidence="5">ATP-dependent DNA helicase II subunit 2</fullName>
        <ecNumber evidence="4">3.6.4.12</ecNumber>
    </recommendedName>
    <alternativeName>
        <fullName evidence="18">ATP-dependent DNA helicase II subunit Ku80</fullName>
    </alternativeName>
</protein>
<feature type="region of interest" description="Disordered" evidence="20">
    <location>
        <begin position="638"/>
        <end position="657"/>
    </location>
</feature>
<dbReference type="GO" id="GO:0043564">
    <property type="term" value="C:Ku70:Ku80 complex"/>
    <property type="evidence" value="ECO:0007669"/>
    <property type="project" value="InterPro"/>
</dbReference>
<sequence length="807" mass="88764">MSVEQPARSDKGNAPRMFQVLERSKGSTWGAKATPQARQSRVLVDMHLQRPLSVPEVQINEIRSLGQLQCKDLIRCLSPLLTPIMSSKEATVYIVDVGRSMGEKRHGRRVTDLDWALQYVWDRITATIATERKTCHIGVIGLKTDESNSDLSNEDAYHHISVIRELGQLLMPDFRELQDKLRPSHTDNGDAISALVIAIQLIEAHCKALKYIRRIILITNGMSPMDADDLADITGKIKSEQMELVILGVDFDDAEYGYKEEDKPTIKADNEKLLKDLADDCGGAYGTLAQAVAELNVPRIRSVRPTPSYKGYLTLGDPEKYDSAMSIDVERYPKVMVAKAPSASSFVIRSEATQIESSANGDSGADGLAAVKRSRTYQVPDESAPGGKKEVSEEDLAKGFAYGSTAVHIAESDQAVTTFETKPGLSIIGFVAKEQYARYMDMSRSNMIIAQRTNPKAALALSSLIHALYELSSLAVARYVPKPDKAPIILLLSPSVEPDLECLYDVELPFAEDIRQYRFPPLDRILTVSGKTITQHRTLPSKELKDAMSAYVDAMDLTLPAITTDLDETEYASIENTFAPMVHRINQVIRHRAIHPTSPLPPIPYILTRFSVPPASLLSCAQPALSHLIATADVKRVPPKTRAKKGRVPPPTPMSGLDVDALLSSTPSLGVRSSPTKIDPRNAIPEFKQMFSRADNSGDTKQVEAVFAQMGDVIDGFVRESVGEQKYGRAVEGMGALREAAEEMEMAGWWNGWVRGFKGRVLKGELGGERREFWGMVRGARLGLLGGEEGRGAGMDEVEGFLRGMKV</sequence>
<evidence type="ECO:0000256" key="20">
    <source>
        <dbReference type="SAM" id="MobiDB-lite"/>
    </source>
</evidence>
<dbReference type="Pfam" id="PF08785">
    <property type="entry name" value="Ku_PK_bind"/>
    <property type="match status" value="1"/>
</dbReference>
<evidence type="ECO:0000259" key="21">
    <source>
        <dbReference type="PROSITE" id="PS50234"/>
    </source>
</evidence>
<comment type="similarity">
    <text evidence="3">Belongs to the ku80 family.</text>
</comment>
<keyword evidence="10" id="KW-0347">Helicase</keyword>
<dbReference type="GO" id="GO:0006310">
    <property type="term" value="P:DNA recombination"/>
    <property type="evidence" value="ECO:0007669"/>
    <property type="project" value="UniProtKB-KW"/>
</dbReference>
<dbReference type="SUPFAM" id="SSF101420">
    <property type="entry name" value="C-terminal domain of Ku80"/>
    <property type="match status" value="1"/>
</dbReference>
<dbReference type="EC" id="3.6.4.12" evidence="4"/>
<keyword evidence="8" id="KW-0227">DNA damage</keyword>
<dbReference type="GO" id="GO:0042162">
    <property type="term" value="F:telomeric DNA binding"/>
    <property type="evidence" value="ECO:0007669"/>
    <property type="project" value="InterPro"/>
</dbReference>
<evidence type="ECO:0000256" key="2">
    <source>
        <dbReference type="ARBA" id="ARBA00004574"/>
    </source>
</evidence>
<dbReference type="PANTHER" id="PTHR12604:SF4">
    <property type="entry name" value="X-RAY REPAIR CROSS-COMPLEMENTING PROTEIN 5"/>
    <property type="match status" value="1"/>
</dbReference>
<evidence type="ECO:0000256" key="16">
    <source>
        <dbReference type="ARBA" id="ARBA00023242"/>
    </source>
</evidence>
<evidence type="ECO:0000256" key="10">
    <source>
        <dbReference type="ARBA" id="ARBA00022806"/>
    </source>
</evidence>
<dbReference type="Gene3D" id="1.10.1600.10">
    <property type="match status" value="1"/>
</dbReference>
<evidence type="ECO:0000256" key="15">
    <source>
        <dbReference type="ARBA" id="ARBA00023204"/>
    </source>
</evidence>
<dbReference type="CDD" id="cd00873">
    <property type="entry name" value="KU80"/>
    <property type="match status" value="1"/>
</dbReference>
<evidence type="ECO:0000256" key="12">
    <source>
        <dbReference type="ARBA" id="ARBA00022895"/>
    </source>
</evidence>
<evidence type="ECO:0000256" key="14">
    <source>
        <dbReference type="ARBA" id="ARBA00023172"/>
    </source>
</evidence>
<dbReference type="PROSITE" id="PS50234">
    <property type="entry name" value="VWFA"/>
    <property type="match status" value="1"/>
</dbReference>
<evidence type="ECO:0000256" key="11">
    <source>
        <dbReference type="ARBA" id="ARBA00022840"/>
    </source>
</evidence>
<evidence type="ECO:0000256" key="13">
    <source>
        <dbReference type="ARBA" id="ARBA00023125"/>
    </source>
</evidence>
<dbReference type="OrthoDB" id="30826at2759"/>
<gene>
    <name evidence="22" type="ORF">BDZ85DRAFT_295327</name>
</gene>
<dbReference type="PANTHER" id="PTHR12604">
    <property type="entry name" value="KU AUTOANTIGEN DNA HELICASE"/>
    <property type="match status" value="1"/>
</dbReference>
<dbReference type="InterPro" id="IPR005161">
    <property type="entry name" value="Ku_N"/>
</dbReference>
<dbReference type="GO" id="GO:0003684">
    <property type="term" value="F:damaged DNA binding"/>
    <property type="evidence" value="ECO:0007669"/>
    <property type="project" value="InterPro"/>
</dbReference>
<evidence type="ECO:0000256" key="1">
    <source>
        <dbReference type="ARBA" id="ARBA00004123"/>
    </source>
</evidence>
<keyword evidence="13" id="KW-0238">DNA-binding</keyword>
<proteinExistence type="inferred from homology"/>
<evidence type="ECO:0000256" key="3">
    <source>
        <dbReference type="ARBA" id="ARBA00007726"/>
    </source>
</evidence>
<evidence type="ECO:0000256" key="17">
    <source>
        <dbReference type="ARBA" id="ARBA00024890"/>
    </source>
</evidence>